<gene>
    <name evidence="2" type="ORF">CYMTET_33176</name>
</gene>
<dbReference type="Proteomes" id="UP001190700">
    <property type="component" value="Unassembled WGS sequence"/>
</dbReference>
<proteinExistence type="predicted"/>
<feature type="compositionally biased region" description="Basic residues" evidence="1">
    <location>
        <begin position="1"/>
        <end position="13"/>
    </location>
</feature>
<comment type="caution">
    <text evidence="2">The sequence shown here is derived from an EMBL/GenBank/DDBJ whole genome shotgun (WGS) entry which is preliminary data.</text>
</comment>
<organism evidence="2 3">
    <name type="scientific">Cymbomonas tetramitiformis</name>
    <dbReference type="NCBI Taxonomy" id="36881"/>
    <lineage>
        <taxon>Eukaryota</taxon>
        <taxon>Viridiplantae</taxon>
        <taxon>Chlorophyta</taxon>
        <taxon>Pyramimonadophyceae</taxon>
        <taxon>Pyramimonadales</taxon>
        <taxon>Pyramimonadaceae</taxon>
        <taxon>Cymbomonas</taxon>
    </lineage>
</organism>
<keyword evidence="3" id="KW-1185">Reference proteome</keyword>
<dbReference type="EMBL" id="LGRX02020162">
    <property type="protein sequence ID" value="KAK3257749.1"/>
    <property type="molecule type" value="Genomic_DNA"/>
</dbReference>
<evidence type="ECO:0000313" key="2">
    <source>
        <dbReference type="EMBL" id="KAK3257749.1"/>
    </source>
</evidence>
<dbReference type="AlphaFoldDB" id="A0AAE0KRG7"/>
<evidence type="ECO:0000256" key="1">
    <source>
        <dbReference type="SAM" id="MobiDB-lite"/>
    </source>
</evidence>
<evidence type="ECO:0000313" key="3">
    <source>
        <dbReference type="Proteomes" id="UP001190700"/>
    </source>
</evidence>
<sequence>MGKRGKGTKRKSSHGITLVAQGQGHIKRTLQSPFDPAGSDDTTYYVRESDKGRTFERCNPNSDSEEDELEDGPQQPDQFEELRVGTKHYVALLEILAKKRYYVNFYENFAWAQEVELTGEEEAEDQAEEEEVLTSL</sequence>
<accession>A0AAE0KRG7</accession>
<feature type="compositionally biased region" description="Basic and acidic residues" evidence="1">
    <location>
        <begin position="47"/>
        <end position="56"/>
    </location>
</feature>
<feature type="region of interest" description="Disordered" evidence="1">
    <location>
        <begin position="1"/>
        <end position="75"/>
    </location>
</feature>
<reference evidence="2 3" key="1">
    <citation type="journal article" date="2015" name="Genome Biol. Evol.">
        <title>Comparative Genomics of a Bacterivorous Green Alga Reveals Evolutionary Causalities and Consequences of Phago-Mixotrophic Mode of Nutrition.</title>
        <authorList>
            <person name="Burns J.A."/>
            <person name="Paasch A."/>
            <person name="Narechania A."/>
            <person name="Kim E."/>
        </authorList>
    </citation>
    <scope>NUCLEOTIDE SEQUENCE [LARGE SCALE GENOMIC DNA]</scope>
    <source>
        <strain evidence="2 3">PLY_AMNH</strain>
    </source>
</reference>
<protein>
    <submittedName>
        <fullName evidence="2">Uncharacterized protein</fullName>
    </submittedName>
</protein>
<name>A0AAE0KRG7_9CHLO</name>